<dbReference type="SMART" id="SM00228">
    <property type="entry name" value="PDZ"/>
    <property type="match status" value="1"/>
</dbReference>
<dbReference type="InterPro" id="IPR001940">
    <property type="entry name" value="Peptidase_S1C"/>
</dbReference>
<evidence type="ECO:0000259" key="4">
    <source>
        <dbReference type="PROSITE" id="PS50106"/>
    </source>
</evidence>
<dbReference type="InterPro" id="IPR009003">
    <property type="entry name" value="Peptidase_S1_PA"/>
</dbReference>
<dbReference type="PROSITE" id="PS50106">
    <property type="entry name" value="PDZ"/>
    <property type="match status" value="1"/>
</dbReference>
<evidence type="ECO:0000256" key="1">
    <source>
        <dbReference type="ARBA" id="ARBA00010541"/>
    </source>
</evidence>
<evidence type="ECO:0000313" key="5">
    <source>
        <dbReference type="EMBL" id="CAE0146738.1"/>
    </source>
</evidence>
<dbReference type="Gene3D" id="2.40.10.120">
    <property type="match status" value="1"/>
</dbReference>
<dbReference type="Pfam" id="PF13365">
    <property type="entry name" value="Trypsin_2"/>
    <property type="match status" value="1"/>
</dbReference>
<evidence type="ECO:0000256" key="2">
    <source>
        <dbReference type="ARBA" id="ARBA00022670"/>
    </source>
</evidence>
<accession>A0A7S3BVP1</accession>
<dbReference type="EMBL" id="HBHY01016998">
    <property type="protein sequence ID" value="CAE0146738.1"/>
    <property type="molecule type" value="Transcribed_RNA"/>
</dbReference>
<dbReference type="PANTHER" id="PTHR43343:SF3">
    <property type="entry name" value="PROTEASE DO-LIKE 8, CHLOROPLASTIC"/>
    <property type="match status" value="1"/>
</dbReference>
<dbReference type="SUPFAM" id="SSF50494">
    <property type="entry name" value="Trypsin-like serine proteases"/>
    <property type="match status" value="1"/>
</dbReference>
<proteinExistence type="inferred from homology"/>
<organism evidence="5">
    <name type="scientific">Prasinoderma singulare</name>
    <dbReference type="NCBI Taxonomy" id="676789"/>
    <lineage>
        <taxon>Eukaryota</taxon>
        <taxon>Viridiplantae</taxon>
        <taxon>Prasinodermophyta</taxon>
        <taxon>Prasinodermophyceae</taxon>
        <taxon>Prasinodermales</taxon>
        <taxon>Prasinodermaceae</taxon>
        <taxon>Prasinoderma</taxon>
    </lineage>
</organism>
<dbReference type="PRINTS" id="PR00834">
    <property type="entry name" value="PROTEASES2C"/>
</dbReference>
<reference evidence="5" key="1">
    <citation type="submission" date="2021-01" db="EMBL/GenBank/DDBJ databases">
        <authorList>
            <person name="Corre E."/>
            <person name="Pelletier E."/>
            <person name="Niang G."/>
            <person name="Scheremetjew M."/>
            <person name="Finn R."/>
            <person name="Kale V."/>
            <person name="Holt S."/>
            <person name="Cochrane G."/>
            <person name="Meng A."/>
            <person name="Brown T."/>
            <person name="Cohen L."/>
        </authorList>
    </citation>
    <scope>NUCLEOTIDE SEQUENCE</scope>
    <source>
        <strain evidence="5">RCC927</strain>
    </source>
</reference>
<gene>
    <name evidence="5" type="ORF">PSIN1315_LOCUS11003</name>
</gene>
<dbReference type="PANTHER" id="PTHR43343">
    <property type="entry name" value="PEPTIDASE S12"/>
    <property type="match status" value="1"/>
</dbReference>
<dbReference type="Gene3D" id="2.30.42.10">
    <property type="match status" value="1"/>
</dbReference>
<comment type="similarity">
    <text evidence="1">Belongs to the peptidase S1C family.</text>
</comment>
<dbReference type="GO" id="GO:0004252">
    <property type="term" value="F:serine-type endopeptidase activity"/>
    <property type="evidence" value="ECO:0007669"/>
    <property type="project" value="InterPro"/>
</dbReference>
<keyword evidence="3" id="KW-0378">Hydrolase</keyword>
<evidence type="ECO:0000256" key="3">
    <source>
        <dbReference type="ARBA" id="ARBA00022801"/>
    </source>
</evidence>
<keyword evidence="2" id="KW-0645">Protease</keyword>
<dbReference type="InterPro" id="IPR036034">
    <property type="entry name" value="PDZ_sf"/>
</dbReference>
<feature type="domain" description="PDZ" evidence="4">
    <location>
        <begin position="342"/>
        <end position="439"/>
    </location>
</feature>
<dbReference type="SUPFAM" id="SSF50156">
    <property type="entry name" value="PDZ domain-like"/>
    <property type="match status" value="1"/>
</dbReference>
<dbReference type="GO" id="GO:0006508">
    <property type="term" value="P:proteolysis"/>
    <property type="evidence" value="ECO:0007669"/>
    <property type="project" value="UniProtKB-KW"/>
</dbReference>
<protein>
    <recommendedName>
        <fullName evidence="4">PDZ domain-containing protein</fullName>
    </recommendedName>
</protein>
<dbReference type="AlphaFoldDB" id="A0A7S3BVP1"/>
<sequence length="458" mass="46690">MLAARTLGRVLALSRGAGQLVHGRAAAAAAAAGATSDAVGARRAAESLSTAELFRLLDACKVDYRDALEKKELVERLLAARAGLPTAAAALVERALASAAAPSPAALRRSSSQGARHGLSVPLQPEEAGVVATFARAAPSVAFITAVGVAQGGALVPRGGAEASPRGTGSGFLWDAQGHVVTNYHVIQHATRVAVSVGEGKDAKTFEAGLVGVDRDKDLAVLKLRDVPQDYALQPLDVGTSSSLLVGQTAMAIGNPFGLDRSLSVGVVSAVGREVRSVSGRTIAGVIQTDAAINPGNSGGPLLDSRGALIGVNTMILSPSGAFAGVGFAVPVDTVRRSVNQILRHGRVARAGLGVSVFHGSEGAMGLPGVLVMVVPPQSEAQRAGLRGTVQDARTGQTILGDVITEVDGTAVRGTEDLLNLLESKAVGQTVELTVQRGTMLAATRRVRLRLQDVGPTD</sequence>
<dbReference type="Pfam" id="PF13180">
    <property type="entry name" value="PDZ_2"/>
    <property type="match status" value="1"/>
</dbReference>
<dbReference type="InterPro" id="IPR051201">
    <property type="entry name" value="Chloro_Bact_Ser_Proteases"/>
</dbReference>
<dbReference type="InterPro" id="IPR001478">
    <property type="entry name" value="PDZ"/>
</dbReference>
<name>A0A7S3BVP1_9VIRI</name>